<name>A0AAF0ZZ80_SOLVR</name>
<dbReference type="Proteomes" id="UP001234989">
    <property type="component" value="Chromosome 11"/>
</dbReference>
<sequence length="61" mass="6812">MMQTEVTRISIQRIVDRVELQSCWWASLHSGGSPFLLLYHFSSFGCRGPVPTSISVVLEAS</sequence>
<protein>
    <submittedName>
        <fullName evidence="1">Uncharacterized protein</fullName>
    </submittedName>
</protein>
<dbReference type="AlphaFoldDB" id="A0AAF0ZZ80"/>
<dbReference type="EMBL" id="CP133622">
    <property type="protein sequence ID" value="WMV54695.1"/>
    <property type="molecule type" value="Genomic_DNA"/>
</dbReference>
<evidence type="ECO:0000313" key="1">
    <source>
        <dbReference type="EMBL" id="WMV54695.1"/>
    </source>
</evidence>
<reference evidence="1" key="1">
    <citation type="submission" date="2023-08" db="EMBL/GenBank/DDBJ databases">
        <title>A de novo genome assembly of Solanum verrucosum Schlechtendal, a Mexican diploid species geographically isolated from the other diploid A-genome species in potato relatives.</title>
        <authorList>
            <person name="Hosaka K."/>
        </authorList>
    </citation>
    <scope>NUCLEOTIDE SEQUENCE</scope>
    <source>
        <tissue evidence="1">Young leaves</tissue>
    </source>
</reference>
<organism evidence="1 2">
    <name type="scientific">Solanum verrucosum</name>
    <dbReference type="NCBI Taxonomy" id="315347"/>
    <lineage>
        <taxon>Eukaryota</taxon>
        <taxon>Viridiplantae</taxon>
        <taxon>Streptophyta</taxon>
        <taxon>Embryophyta</taxon>
        <taxon>Tracheophyta</taxon>
        <taxon>Spermatophyta</taxon>
        <taxon>Magnoliopsida</taxon>
        <taxon>eudicotyledons</taxon>
        <taxon>Gunneridae</taxon>
        <taxon>Pentapetalae</taxon>
        <taxon>asterids</taxon>
        <taxon>lamiids</taxon>
        <taxon>Solanales</taxon>
        <taxon>Solanaceae</taxon>
        <taxon>Solanoideae</taxon>
        <taxon>Solaneae</taxon>
        <taxon>Solanum</taxon>
    </lineage>
</organism>
<gene>
    <name evidence="1" type="ORF">MTR67_048080</name>
</gene>
<keyword evidence="2" id="KW-1185">Reference proteome</keyword>
<evidence type="ECO:0000313" key="2">
    <source>
        <dbReference type="Proteomes" id="UP001234989"/>
    </source>
</evidence>
<proteinExistence type="predicted"/>
<accession>A0AAF0ZZ80</accession>